<dbReference type="AlphaFoldDB" id="A0A1I7V7G5"/>
<reference evidence="1" key="1">
    <citation type="submission" date="2012-04" db="EMBL/GenBank/DDBJ databases">
        <title>The Genome Sequence of Loa loa.</title>
        <authorList>
            <consortium name="The Broad Institute Genome Sequencing Platform"/>
            <consortium name="Broad Institute Genome Sequencing Center for Infectious Disease"/>
            <person name="Nutman T.B."/>
            <person name="Fink D.L."/>
            <person name="Russ C."/>
            <person name="Young S."/>
            <person name="Zeng Q."/>
            <person name="Gargeya S."/>
            <person name="Alvarado L."/>
            <person name="Berlin A."/>
            <person name="Chapman S.B."/>
            <person name="Chen Z."/>
            <person name="Freedman E."/>
            <person name="Gellesch M."/>
            <person name="Goldberg J."/>
            <person name="Griggs A."/>
            <person name="Gujja S."/>
            <person name="Heilman E.R."/>
            <person name="Heiman D."/>
            <person name="Howarth C."/>
            <person name="Mehta T."/>
            <person name="Neiman D."/>
            <person name="Pearson M."/>
            <person name="Roberts A."/>
            <person name="Saif S."/>
            <person name="Shea T."/>
            <person name="Shenoy N."/>
            <person name="Sisk P."/>
            <person name="Stolte C."/>
            <person name="Sykes S."/>
            <person name="White J."/>
            <person name="Yandava C."/>
            <person name="Haas B."/>
            <person name="Henn M.R."/>
            <person name="Nusbaum C."/>
            <person name="Birren B."/>
        </authorList>
    </citation>
    <scope>NUCLEOTIDE SEQUENCE [LARGE SCALE GENOMIC DNA]</scope>
</reference>
<dbReference type="InterPro" id="IPR005312">
    <property type="entry name" value="DUF1759"/>
</dbReference>
<dbReference type="PANTHER" id="PTHR47331">
    <property type="entry name" value="PHD-TYPE DOMAIN-CONTAINING PROTEIN"/>
    <property type="match status" value="1"/>
</dbReference>
<dbReference type="Pfam" id="PF03564">
    <property type="entry name" value="DUF1759"/>
    <property type="match status" value="1"/>
</dbReference>
<proteinExistence type="predicted"/>
<organism evidence="1 2">
    <name type="scientific">Loa loa</name>
    <name type="common">Eye worm</name>
    <name type="synonym">Filaria loa</name>
    <dbReference type="NCBI Taxonomy" id="7209"/>
    <lineage>
        <taxon>Eukaryota</taxon>
        <taxon>Metazoa</taxon>
        <taxon>Ecdysozoa</taxon>
        <taxon>Nematoda</taxon>
        <taxon>Chromadorea</taxon>
        <taxon>Rhabditida</taxon>
        <taxon>Spirurina</taxon>
        <taxon>Spiruromorpha</taxon>
        <taxon>Filarioidea</taxon>
        <taxon>Onchocercidae</taxon>
        <taxon>Loa</taxon>
    </lineage>
</organism>
<dbReference type="Pfam" id="PF05380">
    <property type="entry name" value="Peptidase_A17"/>
    <property type="match status" value="1"/>
</dbReference>
<sequence>MSSSIIASIQPAKTRAQVYSNHHCGEKKGREEKAYECVTEGEHGLFRIMHEGKEALITLTRYKDDAEQKLEQLFKGKSKEQERSIPRPNLTVNLPQLSLPTFNGEPRQWRQFWSSFNAAVHSQTIPEIQKLNYLFSCLRGNASQVVSGYEIAPENYEVIRRLLKNKYGDPSTITTILYNELQAIKRNEKEWMTTIENIERVLRQLEAIGENLEHSSIETTIESKLPSWVLNKIYTQKKVEVPWSISKLRDFLSDIVHVTQQVKNSQNPSTFMDTKLTIDKLGQKPRYNPRGTSALSMLRSNSKPLSFAVRNQHSSQLTVSKRRPCIFCNREPGIANATPIQLLMKLSQQLKLAESDKQIMKITPFGMRNPTLCPTASTQLNVQTMENDVIRLHVNVVEHLTNELKNVPELSSGHMLVQSKVGPMIAGSGDVNDTKEAIYKYHGTKEIFRKASMNVREFLSNDKEFNKQIPEDDLNKTNKETFFGLNWSHDMDTMRLTLKPWSNKRLTKRTILQFIASQYDPLGYLIPIMVRFKLFIQHLWKEKYAWDQSINDTDKEQWKTLISEWPKVVKEIPRFITKNTKSMELHIFTDASKLAYSAAVYIRYIDEESKITKSYLLYAKSRIAPIKDISIPKLELLAILIGVRAGRFVLNQLWCREKCATVWSDAKCALFWVKNESKLLPRFVQKRAEEIRNSHFKLRYLPSYDNPADVATRGIPPTKLHYNRLWWNGPRWLDKDPSQWPNGEFSYNAEDEIIQAVMTNLTKTITYNYVEDKIQFIEAHRFSKWTKIIRVTVWTLRFIKRSCKRDIPWLKSLSITGSKMSKDDYNLAEWLLIRQAQSQNITSEEMERWNLFQQKNDKLWRSNSRLENSELDNESKYPIYLPNKNDITKLII</sequence>
<keyword evidence="1" id="KW-1185">Reference proteome</keyword>
<evidence type="ECO:0000313" key="1">
    <source>
        <dbReference type="Proteomes" id="UP000095285"/>
    </source>
</evidence>
<name>A0A1I7V7G5_LOALO</name>
<reference evidence="2" key="2">
    <citation type="submission" date="2016-11" db="UniProtKB">
        <authorList>
            <consortium name="WormBaseParasite"/>
        </authorList>
    </citation>
    <scope>IDENTIFICATION</scope>
</reference>
<protein>
    <submittedName>
        <fullName evidence="2">Integrase catalytic domain-containing protein</fullName>
    </submittedName>
</protein>
<dbReference type="Proteomes" id="UP000095285">
    <property type="component" value="Unassembled WGS sequence"/>
</dbReference>
<dbReference type="WBParaSite" id="EN70_10716">
    <property type="protein sequence ID" value="EN70_10716"/>
    <property type="gene ID" value="EN70_10716"/>
</dbReference>
<dbReference type="STRING" id="7209.A0A1I7V7G5"/>
<dbReference type="InterPro" id="IPR008042">
    <property type="entry name" value="Retrotrans_Pao"/>
</dbReference>
<evidence type="ECO:0000313" key="2">
    <source>
        <dbReference type="WBParaSite" id="EN70_10716"/>
    </source>
</evidence>
<accession>A0A1I7V7G5</accession>